<dbReference type="InterPro" id="IPR018389">
    <property type="entry name" value="DctP_fam"/>
</dbReference>
<keyword evidence="3 4" id="KW-0732">Signal</keyword>
<evidence type="ECO:0000256" key="1">
    <source>
        <dbReference type="ARBA" id="ARBA00009023"/>
    </source>
</evidence>
<dbReference type="NCBIfam" id="TIGR00787">
    <property type="entry name" value="dctP"/>
    <property type="match status" value="1"/>
</dbReference>
<evidence type="ECO:0000256" key="3">
    <source>
        <dbReference type="ARBA" id="ARBA00022729"/>
    </source>
</evidence>
<comment type="caution">
    <text evidence="5">The sequence shown here is derived from an EMBL/GenBank/DDBJ whole genome shotgun (WGS) entry which is preliminary data.</text>
</comment>
<dbReference type="NCBIfam" id="NF037995">
    <property type="entry name" value="TRAP_S1"/>
    <property type="match status" value="1"/>
</dbReference>
<organism evidence="5 6">
    <name type="scientific">Evansella vedderi</name>
    <dbReference type="NCBI Taxonomy" id="38282"/>
    <lineage>
        <taxon>Bacteria</taxon>
        <taxon>Bacillati</taxon>
        <taxon>Bacillota</taxon>
        <taxon>Bacilli</taxon>
        <taxon>Bacillales</taxon>
        <taxon>Bacillaceae</taxon>
        <taxon>Evansella</taxon>
    </lineage>
</organism>
<feature type="signal peptide" evidence="4">
    <location>
        <begin position="1"/>
        <end position="23"/>
    </location>
</feature>
<comment type="similarity">
    <text evidence="1">Belongs to the bacterial solute-binding protein 7 family.</text>
</comment>
<dbReference type="PANTHER" id="PTHR33376:SF7">
    <property type="entry name" value="C4-DICARBOXYLATE-BINDING PROTEIN DCTB"/>
    <property type="match status" value="1"/>
</dbReference>
<evidence type="ECO:0000256" key="2">
    <source>
        <dbReference type="ARBA" id="ARBA00022448"/>
    </source>
</evidence>
<feature type="chain" id="PRO_5046313837" evidence="4">
    <location>
        <begin position="24"/>
        <end position="340"/>
    </location>
</feature>
<keyword evidence="5" id="KW-0675">Receptor</keyword>
<dbReference type="Proteomes" id="UP001230005">
    <property type="component" value="Unassembled WGS sequence"/>
</dbReference>
<proteinExistence type="inferred from homology"/>
<reference evidence="5 6" key="1">
    <citation type="submission" date="2023-07" db="EMBL/GenBank/DDBJ databases">
        <title>Genomic Encyclopedia of Type Strains, Phase IV (KMG-IV): sequencing the most valuable type-strain genomes for metagenomic binning, comparative biology and taxonomic classification.</title>
        <authorList>
            <person name="Goeker M."/>
        </authorList>
    </citation>
    <scope>NUCLEOTIDE SEQUENCE [LARGE SCALE GENOMIC DNA]</scope>
    <source>
        <strain evidence="5 6">DSM 9768</strain>
    </source>
</reference>
<dbReference type="PROSITE" id="PS51257">
    <property type="entry name" value="PROKAR_LIPOPROTEIN"/>
    <property type="match status" value="1"/>
</dbReference>
<dbReference type="PANTHER" id="PTHR33376">
    <property type="match status" value="1"/>
</dbReference>
<dbReference type="RefSeq" id="WP_307331731.1">
    <property type="nucleotide sequence ID" value="NZ_JAUSUG010000031.1"/>
</dbReference>
<dbReference type="Pfam" id="PF03480">
    <property type="entry name" value="DctP"/>
    <property type="match status" value="1"/>
</dbReference>
<protein>
    <submittedName>
        <fullName evidence="5">Tripartite ATP-independent transporter DctP family solute receptor</fullName>
    </submittedName>
</protein>
<keyword evidence="6" id="KW-1185">Reference proteome</keyword>
<sequence length="340" mass="38137">MFMKKGLLASAALGLGLVLSACGDDSGAEFQWDFVTEEAPGDVQYEYAVEFAERLEEKSEGRIDITVFEYGGLGDGVDQAEQLMRGSTQLGIVSPGFTGTMVPEAELFALHFLFPDDIALTQEILNTSEALNVYLREKYEEHGMSPLAYFTEGAMQWTSNSPLQAPEDFEGFQIRVQNSPLINTSYQQYGADPTAMDWGELYSGLDQGVVEGQENPIFFIESAGFHEVQDYMTISNHNNYVAMMVVNTEFYNELPSDIQAMLDETVEEMRQVGFDLQEELNEAALSEIESNTEVLTLSEEQRQAFRDLAMPVRDFYRENNGEDAARILDLLEEEIEAARN</sequence>
<dbReference type="EMBL" id="JAUSUG010000031">
    <property type="protein sequence ID" value="MDQ0257658.1"/>
    <property type="molecule type" value="Genomic_DNA"/>
</dbReference>
<keyword evidence="2" id="KW-0813">Transport</keyword>
<dbReference type="InterPro" id="IPR004682">
    <property type="entry name" value="TRAP_DctP"/>
</dbReference>
<dbReference type="PIRSF" id="PIRSF006470">
    <property type="entry name" value="DctB"/>
    <property type="match status" value="1"/>
</dbReference>
<evidence type="ECO:0000256" key="4">
    <source>
        <dbReference type="SAM" id="SignalP"/>
    </source>
</evidence>
<dbReference type="Gene3D" id="3.40.190.170">
    <property type="entry name" value="Bacterial extracellular solute-binding protein, family 7"/>
    <property type="match status" value="1"/>
</dbReference>
<gene>
    <name evidence="5" type="ORF">J2S74_005120</name>
</gene>
<accession>A0ABU0A2D5</accession>
<evidence type="ECO:0000313" key="6">
    <source>
        <dbReference type="Proteomes" id="UP001230005"/>
    </source>
</evidence>
<dbReference type="InterPro" id="IPR038404">
    <property type="entry name" value="TRAP_DctP_sf"/>
</dbReference>
<evidence type="ECO:0000313" key="5">
    <source>
        <dbReference type="EMBL" id="MDQ0257658.1"/>
    </source>
</evidence>
<name>A0ABU0A2D5_9BACI</name>